<dbReference type="Proteomes" id="UP000789396">
    <property type="component" value="Unassembled WGS sequence"/>
</dbReference>
<proteinExistence type="predicted"/>
<keyword evidence="2" id="KW-1185">Reference proteome</keyword>
<evidence type="ECO:0000313" key="2">
    <source>
        <dbReference type="Proteomes" id="UP000789396"/>
    </source>
</evidence>
<organism evidence="1 2">
    <name type="scientific">Racocetra fulgida</name>
    <dbReference type="NCBI Taxonomy" id="60492"/>
    <lineage>
        <taxon>Eukaryota</taxon>
        <taxon>Fungi</taxon>
        <taxon>Fungi incertae sedis</taxon>
        <taxon>Mucoromycota</taxon>
        <taxon>Glomeromycotina</taxon>
        <taxon>Glomeromycetes</taxon>
        <taxon>Diversisporales</taxon>
        <taxon>Gigasporaceae</taxon>
        <taxon>Racocetra</taxon>
    </lineage>
</organism>
<dbReference type="SUPFAM" id="SSF46785">
    <property type="entry name" value="Winged helix' DNA-binding domain"/>
    <property type="match status" value="1"/>
</dbReference>
<sequence length="206" mass="23780">MEDYSQDVIVSTEKGYLVRIIIKISYLSGPPQPEFPDNCKFKWLAWRLGSRPKDYILLDNHKGKEEFFTWVSLSETKKLFFFMAYQKFVSKMFDEMEQAVKTKTRSIQPKNVVITNNVEVIYQALNKPRLDLYSYLVAKQPNSVAELSNLLKREPAEVVEDLNMLVDLGIVRLTAESKPIALYEKVVIEFPALIGKEPVDRQPVAV</sequence>
<feature type="non-terminal residue" evidence="1">
    <location>
        <position position="206"/>
    </location>
</feature>
<dbReference type="InterPro" id="IPR036390">
    <property type="entry name" value="WH_DNA-bd_sf"/>
</dbReference>
<gene>
    <name evidence="1" type="ORF">RFULGI_LOCUS5295</name>
</gene>
<dbReference type="AlphaFoldDB" id="A0A9N9BG62"/>
<comment type="caution">
    <text evidence="1">The sequence shown here is derived from an EMBL/GenBank/DDBJ whole genome shotgun (WGS) entry which is preliminary data.</text>
</comment>
<accession>A0A9N9BG62</accession>
<dbReference type="OrthoDB" id="10300862at2759"/>
<name>A0A9N9BG62_9GLOM</name>
<protein>
    <submittedName>
        <fullName evidence="1">15609_t:CDS:1</fullName>
    </submittedName>
</protein>
<reference evidence="1" key="1">
    <citation type="submission" date="2021-06" db="EMBL/GenBank/DDBJ databases">
        <authorList>
            <person name="Kallberg Y."/>
            <person name="Tangrot J."/>
            <person name="Rosling A."/>
        </authorList>
    </citation>
    <scope>NUCLEOTIDE SEQUENCE</scope>
    <source>
        <strain evidence="1">IN212</strain>
    </source>
</reference>
<dbReference type="Pfam" id="PF25212">
    <property type="entry name" value="HVO_A0114"/>
    <property type="match status" value="1"/>
</dbReference>
<dbReference type="EMBL" id="CAJVPZ010005860">
    <property type="protein sequence ID" value="CAG8566829.1"/>
    <property type="molecule type" value="Genomic_DNA"/>
</dbReference>
<evidence type="ECO:0000313" key="1">
    <source>
        <dbReference type="EMBL" id="CAG8566829.1"/>
    </source>
</evidence>